<sequence length="207" mass="22341">MWLAGVLFLPLALAVTPSIITIYTCPIHSARPDHSSLPTIPTPTPLAQITFDASTSLASLKSYTPPTGAYTPSHLLRVGLYDPATSEWKGVVASAASFANEYQKKLILHVDETGDVYHVGLATSGRSKTSLNGDSKGKGTGVKMEEIDIEVVERTQASQPALNKPIVLNSEGRLEGKEPEKTFLQKYWWVLALFLLVQFVSAGGDSK</sequence>
<dbReference type="AlphaFoldDB" id="A0A8E2F680"/>
<proteinExistence type="predicted"/>
<evidence type="ECO:0000256" key="1">
    <source>
        <dbReference type="SAM" id="Phobius"/>
    </source>
</evidence>
<dbReference type="EMBL" id="KV749070">
    <property type="protein sequence ID" value="OCL11305.1"/>
    <property type="molecule type" value="Genomic_DNA"/>
</dbReference>
<organism evidence="2 3">
    <name type="scientific">Glonium stellatum</name>
    <dbReference type="NCBI Taxonomy" id="574774"/>
    <lineage>
        <taxon>Eukaryota</taxon>
        <taxon>Fungi</taxon>
        <taxon>Dikarya</taxon>
        <taxon>Ascomycota</taxon>
        <taxon>Pezizomycotina</taxon>
        <taxon>Dothideomycetes</taxon>
        <taxon>Pleosporomycetidae</taxon>
        <taxon>Gloniales</taxon>
        <taxon>Gloniaceae</taxon>
        <taxon>Glonium</taxon>
    </lineage>
</organism>
<feature type="transmembrane region" description="Helical" evidence="1">
    <location>
        <begin position="187"/>
        <end position="204"/>
    </location>
</feature>
<keyword evidence="1" id="KW-0472">Membrane</keyword>
<evidence type="ECO:0000313" key="3">
    <source>
        <dbReference type="Proteomes" id="UP000250140"/>
    </source>
</evidence>
<dbReference type="PANTHER" id="PTHR39219">
    <property type="entry name" value="ER MEMBRANE PROTEIN COMPLEX SUBUNIT 10"/>
    <property type="match status" value="1"/>
</dbReference>
<evidence type="ECO:0008006" key="4">
    <source>
        <dbReference type="Google" id="ProtNLM"/>
    </source>
</evidence>
<evidence type="ECO:0000313" key="2">
    <source>
        <dbReference type="EMBL" id="OCL11305.1"/>
    </source>
</evidence>
<dbReference type="Pfam" id="PF21203">
    <property type="entry name" value="ECM10"/>
    <property type="match status" value="1"/>
</dbReference>
<dbReference type="OrthoDB" id="1894652at2759"/>
<keyword evidence="3" id="KW-1185">Reference proteome</keyword>
<reference evidence="2 3" key="1">
    <citation type="journal article" date="2016" name="Nat. Commun.">
        <title>Ectomycorrhizal ecology is imprinted in the genome of the dominant symbiotic fungus Cenococcum geophilum.</title>
        <authorList>
            <consortium name="DOE Joint Genome Institute"/>
            <person name="Peter M."/>
            <person name="Kohler A."/>
            <person name="Ohm R.A."/>
            <person name="Kuo A."/>
            <person name="Krutzmann J."/>
            <person name="Morin E."/>
            <person name="Arend M."/>
            <person name="Barry K.W."/>
            <person name="Binder M."/>
            <person name="Choi C."/>
            <person name="Clum A."/>
            <person name="Copeland A."/>
            <person name="Grisel N."/>
            <person name="Haridas S."/>
            <person name="Kipfer T."/>
            <person name="LaButti K."/>
            <person name="Lindquist E."/>
            <person name="Lipzen A."/>
            <person name="Maire R."/>
            <person name="Meier B."/>
            <person name="Mihaltcheva S."/>
            <person name="Molinier V."/>
            <person name="Murat C."/>
            <person name="Poggeler S."/>
            <person name="Quandt C.A."/>
            <person name="Sperisen C."/>
            <person name="Tritt A."/>
            <person name="Tisserant E."/>
            <person name="Crous P.W."/>
            <person name="Henrissat B."/>
            <person name="Nehls U."/>
            <person name="Egli S."/>
            <person name="Spatafora J.W."/>
            <person name="Grigoriev I.V."/>
            <person name="Martin F.M."/>
        </authorList>
    </citation>
    <scope>NUCLEOTIDE SEQUENCE [LARGE SCALE GENOMIC DNA]</scope>
    <source>
        <strain evidence="2 3">CBS 207.34</strain>
    </source>
</reference>
<protein>
    <recommendedName>
        <fullName evidence="4">ER membrane protein complex subunit 10</fullName>
    </recommendedName>
</protein>
<dbReference type="Proteomes" id="UP000250140">
    <property type="component" value="Unassembled WGS sequence"/>
</dbReference>
<gene>
    <name evidence="2" type="ORF">AOQ84DRAFT_287525</name>
</gene>
<keyword evidence="1" id="KW-1133">Transmembrane helix</keyword>
<accession>A0A8E2F680</accession>
<name>A0A8E2F680_9PEZI</name>
<dbReference type="PANTHER" id="PTHR39219:SF1">
    <property type="entry name" value="ER MEMBRANE PROTEIN COMPLEX SUBUNIT 10"/>
    <property type="match status" value="1"/>
</dbReference>
<keyword evidence="1" id="KW-0812">Transmembrane</keyword>